<protein>
    <submittedName>
        <fullName evidence="2">Uncharacterized protein</fullName>
    </submittedName>
</protein>
<accession>A0A6A6B2M8</accession>
<reference evidence="2" key="1">
    <citation type="journal article" date="2020" name="Stud. Mycol.">
        <title>101 Dothideomycetes genomes: a test case for predicting lifestyles and emergence of pathogens.</title>
        <authorList>
            <person name="Haridas S."/>
            <person name="Albert R."/>
            <person name="Binder M."/>
            <person name="Bloem J."/>
            <person name="Labutti K."/>
            <person name="Salamov A."/>
            <person name="Andreopoulos B."/>
            <person name="Baker S."/>
            <person name="Barry K."/>
            <person name="Bills G."/>
            <person name="Bluhm B."/>
            <person name="Cannon C."/>
            <person name="Castanera R."/>
            <person name="Culley D."/>
            <person name="Daum C."/>
            <person name="Ezra D."/>
            <person name="Gonzalez J."/>
            <person name="Henrissat B."/>
            <person name="Kuo A."/>
            <person name="Liang C."/>
            <person name="Lipzen A."/>
            <person name="Lutzoni F."/>
            <person name="Magnuson J."/>
            <person name="Mondo S."/>
            <person name="Nolan M."/>
            <person name="Ohm R."/>
            <person name="Pangilinan J."/>
            <person name="Park H.-J."/>
            <person name="Ramirez L."/>
            <person name="Alfaro M."/>
            <person name="Sun H."/>
            <person name="Tritt A."/>
            <person name="Yoshinaga Y."/>
            <person name="Zwiers L.-H."/>
            <person name="Turgeon B."/>
            <person name="Goodwin S."/>
            <person name="Spatafora J."/>
            <person name="Crous P."/>
            <person name="Grigoriev I."/>
        </authorList>
    </citation>
    <scope>NUCLEOTIDE SEQUENCE</scope>
    <source>
        <strain evidence="2">CBS 121167</strain>
    </source>
</reference>
<feature type="compositionally biased region" description="Acidic residues" evidence="1">
    <location>
        <begin position="293"/>
        <end position="306"/>
    </location>
</feature>
<evidence type="ECO:0000256" key="1">
    <source>
        <dbReference type="SAM" id="MobiDB-lite"/>
    </source>
</evidence>
<keyword evidence="3" id="KW-1185">Reference proteome</keyword>
<dbReference type="GeneID" id="54299961"/>
<gene>
    <name evidence="2" type="ORF">K452DRAFT_301576</name>
</gene>
<organism evidence="2 3">
    <name type="scientific">Aplosporella prunicola CBS 121167</name>
    <dbReference type="NCBI Taxonomy" id="1176127"/>
    <lineage>
        <taxon>Eukaryota</taxon>
        <taxon>Fungi</taxon>
        <taxon>Dikarya</taxon>
        <taxon>Ascomycota</taxon>
        <taxon>Pezizomycotina</taxon>
        <taxon>Dothideomycetes</taxon>
        <taxon>Dothideomycetes incertae sedis</taxon>
        <taxon>Botryosphaeriales</taxon>
        <taxon>Aplosporellaceae</taxon>
        <taxon>Aplosporella</taxon>
    </lineage>
</organism>
<sequence>MWPLKLIVKAKMNAYTSTTEVSTRRPRGRTVLTRPSTLTASLKALCSSPLTPITPSPFRDAPILSPSTPLLPAHPRNPVSGSASPISGSSTPSNSHSGPSTPPTTPPTTPPCYSLTTPHKPKRIQTPFSPFKVLSGLLNVVRLSPTPAPRATAVHSPPASPVESFVYHYDEETGFTRIFSEPDDLTSIFEADDDAMELDSDEHPEQDVSPLPFIWARPAPNAPAAPFTDDASLSTDLFAPAADHGLGISWPGMQAWTLPSPPPSPLKRCKRKRSEDDAYAHADAVKKLRAEEAESEEDDDPASLWS</sequence>
<feature type="region of interest" description="Disordered" evidence="1">
    <location>
        <begin position="57"/>
        <end position="126"/>
    </location>
</feature>
<feature type="compositionally biased region" description="Low complexity" evidence="1">
    <location>
        <begin position="78"/>
        <end position="99"/>
    </location>
</feature>
<dbReference type="Proteomes" id="UP000799438">
    <property type="component" value="Unassembled WGS sequence"/>
</dbReference>
<proteinExistence type="predicted"/>
<feature type="compositionally biased region" description="Basic and acidic residues" evidence="1">
    <location>
        <begin position="273"/>
        <end position="292"/>
    </location>
</feature>
<feature type="compositionally biased region" description="Pro residues" evidence="1">
    <location>
        <begin position="100"/>
        <end position="110"/>
    </location>
</feature>
<name>A0A6A6B2M8_9PEZI</name>
<evidence type="ECO:0000313" key="2">
    <source>
        <dbReference type="EMBL" id="KAF2137848.1"/>
    </source>
</evidence>
<dbReference type="AlphaFoldDB" id="A0A6A6B2M8"/>
<feature type="region of interest" description="Disordered" evidence="1">
    <location>
        <begin position="256"/>
        <end position="306"/>
    </location>
</feature>
<evidence type="ECO:0000313" key="3">
    <source>
        <dbReference type="Proteomes" id="UP000799438"/>
    </source>
</evidence>
<dbReference type="RefSeq" id="XP_033393563.1">
    <property type="nucleotide sequence ID" value="XM_033542464.1"/>
</dbReference>
<dbReference type="EMBL" id="ML995499">
    <property type="protein sequence ID" value="KAF2137848.1"/>
    <property type="molecule type" value="Genomic_DNA"/>
</dbReference>